<dbReference type="GO" id="GO:0050660">
    <property type="term" value="F:flavin adenine dinucleotide binding"/>
    <property type="evidence" value="ECO:0007669"/>
    <property type="project" value="InterPro"/>
</dbReference>
<dbReference type="Pfam" id="PF05199">
    <property type="entry name" value="GMC_oxred_C"/>
    <property type="match status" value="1"/>
</dbReference>
<sequence length="587" mass="64436">MATKLPAVDAVVVGVGWVGSIIAHELTKAGVQVVGLERGAYRDTDPDFQVPGMHDELKYGIQYNLMQNFAKETITFRNNAGERALPYRHMGAFLPGDGLGGAGVHWNGMTYRWLPYDFQLRSQTVARYGASALPENSTVQDWGVTSAEMEPYYDRFERLCGVSGYAGHVGGQKRPGGNPFEGDRQRDYPLPPLKVPATSALFQQAAEKLGYHPFIIPAANNSEVYTNSEGITAGACNYCGYCERFGCHMSAKGSPQTSVLPKLLPNKNFTLRTHANVTRINLDSSKKRAVSVTYVDALGREFEQPAELIVLSSFVFNNVRLLLNSGIGRPYDPRTGRGVVGKNYTYQSSGASTSLVYEDRQFQRYLGAGAAGIVMDDFNGDNFDHKGLDFIHGGTIALAQTGARPIQSHPVPPGTPAWGPEFKKAMVRYYSRILTVGMQAAVMPYRQNYLDLDPTYRDAYGQPMLRMTFDWGSNELNMAKYMAGVMDKISREMGASRYKVNSLSGHFSVVPYQSTHNIGGAIMGKNPESSVVNTYLQSWDVPNLFVVGASAFPHNSGYNPTGTVGAFAYRVADALRTRYLKNPGALE</sequence>
<dbReference type="PATRIC" id="fig|745776.4.peg.3477"/>
<geneLocation type="plasmid" evidence="7 8">
    <name>P2</name>
</geneLocation>
<dbReference type="InterPro" id="IPR036188">
    <property type="entry name" value="FAD/NAD-bd_sf"/>
</dbReference>
<dbReference type="Proteomes" id="UP000007575">
    <property type="component" value="Plasmid P2"/>
</dbReference>
<evidence type="ECO:0000313" key="8">
    <source>
        <dbReference type="Proteomes" id="UP000007575"/>
    </source>
</evidence>
<dbReference type="InterPro" id="IPR007867">
    <property type="entry name" value="GMC_OxRtase_C"/>
</dbReference>
<gene>
    <name evidence="7" type="ordered locus">DGo_PB0075</name>
</gene>
<dbReference type="Gene3D" id="3.50.50.60">
    <property type="entry name" value="FAD/NAD(P)-binding domain"/>
    <property type="match status" value="2"/>
</dbReference>
<dbReference type="RefSeq" id="WP_014686440.1">
    <property type="nucleotide sequence ID" value="NC_017791.1"/>
</dbReference>
<keyword evidence="7" id="KW-0614">Plasmid</keyword>
<keyword evidence="4" id="KW-0560">Oxidoreductase</keyword>
<dbReference type="EMBL" id="CP002193">
    <property type="protein sequence ID" value="AFD27344.1"/>
    <property type="molecule type" value="Genomic_DNA"/>
</dbReference>
<comment type="similarity">
    <text evidence="1">Belongs to the GMC oxidoreductase family.</text>
</comment>
<dbReference type="Pfam" id="PF00732">
    <property type="entry name" value="GMC_oxred_N"/>
    <property type="match status" value="1"/>
</dbReference>
<proteinExistence type="inferred from homology"/>
<name>H8H1E7_DEIGI</name>
<evidence type="ECO:0000256" key="4">
    <source>
        <dbReference type="ARBA" id="ARBA00023002"/>
    </source>
</evidence>
<organism evidence="7 8">
    <name type="scientific">Deinococcus gobiensis (strain DSM 21396 / JCM 16679 / CGMCC 1.7299 / I-0)</name>
    <dbReference type="NCBI Taxonomy" id="745776"/>
    <lineage>
        <taxon>Bacteria</taxon>
        <taxon>Thermotogati</taxon>
        <taxon>Deinococcota</taxon>
        <taxon>Deinococci</taxon>
        <taxon>Deinococcales</taxon>
        <taxon>Deinococcaceae</taxon>
        <taxon>Deinococcus</taxon>
    </lineage>
</organism>
<dbReference type="AlphaFoldDB" id="H8H1E7"/>
<protein>
    <submittedName>
        <fullName evidence="7">Gluconate 2-dehydrogenase</fullName>
    </submittedName>
</protein>
<keyword evidence="8" id="KW-1185">Reference proteome</keyword>
<reference evidence="7 8" key="1">
    <citation type="journal article" date="2012" name="PLoS ONE">
        <title>Genome sequence and transcriptome analysis of the radioresistant bacterium Deinococcus gobiensis: insights into the extreme environmental adaptations.</title>
        <authorList>
            <person name="Yuan M."/>
            <person name="Chen M."/>
            <person name="Zhang W."/>
            <person name="Lu W."/>
            <person name="Wang J."/>
            <person name="Yang M."/>
            <person name="Zhao P."/>
            <person name="Tang R."/>
            <person name="Li X."/>
            <person name="Hao Y."/>
            <person name="Zhou Z."/>
            <person name="Zhan Y."/>
            <person name="Yu H."/>
            <person name="Teng C."/>
            <person name="Yan Y."/>
            <person name="Ping S."/>
            <person name="Wang Y."/>
            <person name="Lin M."/>
        </authorList>
    </citation>
    <scope>NUCLEOTIDE SEQUENCE [LARGE SCALE GENOMIC DNA]</scope>
    <source>
        <strain evidence="8">DSM 21396 / JCM 16679 / CGMCC 1.7299 / I-0</strain>
        <plasmid evidence="7">P2</plasmid>
    </source>
</reference>
<keyword evidence="3" id="KW-0274">FAD</keyword>
<feature type="domain" description="Glucose-methanol-choline oxidoreductase C-terminal" evidence="6">
    <location>
        <begin position="444"/>
        <end position="568"/>
    </location>
</feature>
<dbReference type="HOGENOM" id="CLU_008878_2_0_0"/>
<evidence type="ECO:0000256" key="2">
    <source>
        <dbReference type="ARBA" id="ARBA00022630"/>
    </source>
</evidence>
<evidence type="ECO:0000259" key="5">
    <source>
        <dbReference type="Pfam" id="PF00732"/>
    </source>
</evidence>
<dbReference type="InterPro" id="IPR000172">
    <property type="entry name" value="GMC_OxRdtase_N"/>
</dbReference>
<dbReference type="PANTHER" id="PTHR46056">
    <property type="entry name" value="LONG-CHAIN-ALCOHOL OXIDASE"/>
    <property type="match status" value="1"/>
</dbReference>
<dbReference type="GO" id="GO:0016614">
    <property type="term" value="F:oxidoreductase activity, acting on CH-OH group of donors"/>
    <property type="evidence" value="ECO:0007669"/>
    <property type="project" value="InterPro"/>
</dbReference>
<dbReference type="SUPFAM" id="SSF51905">
    <property type="entry name" value="FAD/NAD(P)-binding domain"/>
    <property type="match status" value="1"/>
</dbReference>
<dbReference type="PANTHER" id="PTHR46056:SF12">
    <property type="entry name" value="LONG-CHAIN-ALCOHOL OXIDASE"/>
    <property type="match status" value="1"/>
</dbReference>
<evidence type="ECO:0000313" key="7">
    <source>
        <dbReference type="EMBL" id="AFD27344.1"/>
    </source>
</evidence>
<feature type="domain" description="Glucose-methanol-choline oxidoreductase N-terminal" evidence="5">
    <location>
        <begin position="198"/>
        <end position="344"/>
    </location>
</feature>
<dbReference type="KEGG" id="dgo:DGo_PB0075"/>
<keyword evidence="2" id="KW-0285">Flavoprotein</keyword>
<evidence type="ECO:0000256" key="3">
    <source>
        <dbReference type="ARBA" id="ARBA00022827"/>
    </source>
</evidence>
<dbReference type="SUPFAM" id="SSF54373">
    <property type="entry name" value="FAD-linked reductases, C-terminal domain"/>
    <property type="match status" value="1"/>
</dbReference>
<accession>H8H1E7</accession>
<dbReference type="OrthoDB" id="9787779at2"/>
<evidence type="ECO:0000259" key="6">
    <source>
        <dbReference type="Pfam" id="PF05199"/>
    </source>
</evidence>
<evidence type="ECO:0000256" key="1">
    <source>
        <dbReference type="ARBA" id="ARBA00010790"/>
    </source>
</evidence>